<dbReference type="GO" id="GO:0140284">
    <property type="term" value="C:endoplasmic reticulum-endosome membrane contact site"/>
    <property type="evidence" value="ECO:0007669"/>
    <property type="project" value="TreeGrafter"/>
</dbReference>
<dbReference type="InterPro" id="IPR053012">
    <property type="entry name" value="ER-organelle_contact"/>
</dbReference>
<dbReference type="InterPro" id="IPR036865">
    <property type="entry name" value="CRAL-TRIO_dom_sf"/>
</dbReference>
<dbReference type="Proteomes" id="UP000759131">
    <property type="component" value="Unassembled WGS sequence"/>
</dbReference>
<evidence type="ECO:0000313" key="2">
    <source>
        <dbReference type="EMBL" id="CAD7622556.1"/>
    </source>
</evidence>
<dbReference type="PROSITE" id="PS50191">
    <property type="entry name" value="CRAL_TRIO"/>
    <property type="match status" value="2"/>
</dbReference>
<feature type="domain" description="CRAL-TRIO" evidence="1">
    <location>
        <begin position="355"/>
        <end position="526"/>
    </location>
</feature>
<dbReference type="OrthoDB" id="6504392at2759"/>
<keyword evidence="3" id="KW-1185">Reference proteome</keyword>
<organism evidence="2">
    <name type="scientific">Medioppia subpectinata</name>
    <dbReference type="NCBI Taxonomy" id="1979941"/>
    <lineage>
        <taxon>Eukaryota</taxon>
        <taxon>Metazoa</taxon>
        <taxon>Ecdysozoa</taxon>
        <taxon>Arthropoda</taxon>
        <taxon>Chelicerata</taxon>
        <taxon>Arachnida</taxon>
        <taxon>Acari</taxon>
        <taxon>Acariformes</taxon>
        <taxon>Sarcoptiformes</taxon>
        <taxon>Oribatida</taxon>
        <taxon>Brachypylina</taxon>
        <taxon>Oppioidea</taxon>
        <taxon>Oppiidae</taxon>
        <taxon>Medioppia</taxon>
    </lineage>
</organism>
<dbReference type="Pfam" id="PF00650">
    <property type="entry name" value="CRAL_TRIO"/>
    <property type="match status" value="3"/>
</dbReference>
<evidence type="ECO:0000313" key="3">
    <source>
        <dbReference type="Proteomes" id="UP000759131"/>
    </source>
</evidence>
<dbReference type="Gene3D" id="3.40.525.10">
    <property type="entry name" value="CRAL-TRIO lipid binding domain"/>
    <property type="match status" value="3"/>
</dbReference>
<dbReference type="AlphaFoldDB" id="A0A7R9KG96"/>
<accession>A0A7R9KG96</accession>
<proteinExistence type="predicted"/>
<gene>
    <name evidence="2" type="ORF">OSB1V03_LOCUS3019</name>
</gene>
<sequence length="851" mass="97223">MNQVEGLRSKVLLYAKDHPDAIHPIDIERVKNKDWFLKRYLIEYKNDEKMAETALLYSLNTFKTDGLHELNATYFPAEFYAMGNFIGFGRSKKDLAVMGVIGRCAPNVSNMSEEMFELALKFFKYIFMKYYLEVDGEPAVVYGILSGMGMHNVDMEFDKQVIAFVNAHAPDSKVTFLLIDLGWIVKFAINLLINLLNENLRNKIRFADWSHVEEWVALDQMPKYVGGTNEGFRRIPDGVKSGKCLPHLQHIPEEEWDAVVQQNGECILEGLKESGLNSLPDRNTKESVQQVRDSLKKQLGKDKINATDDEVKVRSRDFIIEKFLAATNNSVNETVKMILKGLDYAKTLKILHYGESHYPSEFYATGAIHNVNKSRAGQPVVTVCFSCIRPFKSMSAEMLSLMHNYFLQRLKIALFEGKEKNFHIVIDFNGTKKENIEFKLRSRERGSDSLFNRTFGPINYYVPGFPDKIHLLGVNSTIETEMNALIKTYKPEFQKRILFTTHKELDKVIALSELPVNVGGQRKKLNRLPKNIKSGKCLKHLEKIPAKDWKTFTNTSIDCINEGMKEANVNSTDTFLNTACAVKRLKDSLSKHYEKDKDLKHIEKRNADFLLERYLVATNNSEAEALKWVIKAIDYGKNMQVMTHNELDYPSEFFATGAVHYVGKSRTGQPVISICFRCIRPFTHMSDAMLHLAHNYILQRCKTALFDAKEKNFHVVIDFTGTKAENIEFRLFEMATKHTNTFIPGTPEKIHILGIYKAVEILISPLLGAFKPDFKKRILFTTPEELNKVIALSELPASVGGERKKVGRLPKGFKSGKCHQHLNKIPTDDWQKLLDTNIDCIGDGVDLQLRD</sequence>
<reference evidence="2" key="1">
    <citation type="submission" date="2020-11" db="EMBL/GenBank/DDBJ databases">
        <authorList>
            <person name="Tran Van P."/>
        </authorList>
    </citation>
    <scope>NUCLEOTIDE SEQUENCE</scope>
</reference>
<name>A0A7R9KG96_9ACAR</name>
<evidence type="ECO:0000259" key="1">
    <source>
        <dbReference type="PROSITE" id="PS50191"/>
    </source>
</evidence>
<feature type="domain" description="CRAL-TRIO" evidence="1">
    <location>
        <begin position="649"/>
        <end position="807"/>
    </location>
</feature>
<dbReference type="SUPFAM" id="SSF52087">
    <property type="entry name" value="CRAL/TRIO domain"/>
    <property type="match status" value="3"/>
</dbReference>
<dbReference type="PANTHER" id="PTHR46384">
    <property type="entry name" value="MOTILE SPERM DOMAIN-CONTAINING PROTEIN 2"/>
    <property type="match status" value="1"/>
</dbReference>
<dbReference type="InterPro" id="IPR001251">
    <property type="entry name" value="CRAL-TRIO_dom"/>
</dbReference>
<dbReference type="GO" id="GO:0012505">
    <property type="term" value="C:endomembrane system"/>
    <property type="evidence" value="ECO:0007669"/>
    <property type="project" value="TreeGrafter"/>
</dbReference>
<dbReference type="EMBL" id="CAJPIZ010001158">
    <property type="protein sequence ID" value="CAG2102986.1"/>
    <property type="molecule type" value="Genomic_DNA"/>
</dbReference>
<dbReference type="EMBL" id="OC855733">
    <property type="protein sequence ID" value="CAD7622556.1"/>
    <property type="molecule type" value="Genomic_DNA"/>
</dbReference>
<protein>
    <recommendedName>
        <fullName evidence="1">CRAL-TRIO domain-containing protein</fullName>
    </recommendedName>
</protein>
<dbReference type="PANTHER" id="PTHR46384:SF1">
    <property type="entry name" value="MOTILE SPERM DOMAIN-CONTAINING PROTEIN 2"/>
    <property type="match status" value="1"/>
</dbReference>